<name>A0A369VAV5_9ACTN</name>
<sequence>MLGDVLHRSVRTAPCSQPLFRFRGATSVGRPRPGVIPADDGDPDVRSVAQVSRGRRHNRAGALVDTVKSRHSACAAGCRT</sequence>
<protein>
    <submittedName>
        <fullName evidence="2">Uncharacterized protein</fullName>
    </submittedName>
</protein>
<evidence type="ECO:0000256" key="1">
    <source>
        <dbReference type="SAM" id="MobiDB-lite"/>
    </source>
</evidence>
<proteinExistence type="predicted"/>
<comment type="caution">
    <text evidence="2">The sequence shown here is derived from an EMBL/GenBank/DDBJ whole genome shotgun (WGS) entry which is preliminary data.</text>
</comment>
<accession>A0A369VAV5</accession>
<dbReference type="EMBL" id="QQBH01000004">
    <property type="protein sequence ID" value="RDD89921.1"/>
    <property type="molecule type" value="Genomic_DNA"/>
</dbReference>
<dbReference type="AlphaFoldDB" id="A0A369VAV5"/>
<feature type="region of interest" description="Disordered" evidence="1">
    <location>
        <begin position="24"/>
        <end position="45"/>
    </location>
</feature>
<dbReference type="OrthoDB" id="4257367at2"/>
<dbReference type="Proteomes" id="UP000253742">
    <property type="component" value="Unassembled WGS sequence"/>
</dbReference>
<reference evidence="2 3" key="1">
    <citation type="submission" date="2018-07" db="EMBL/GenBank/DDBJ databases">
        <title>Genome guided investigation of antibiotics producing actinomycetales strain isolated from a Macau mangrove ecosystem.</title>
        <authorList>
            <person name="Hu D."/>
        </authorList>
    </citation>
    <scope>NUCLEOTIDE SEQUENCE [LARGE SCALE GENOMIC DNA]</scope>
    <source>
        <strain evidence="2 3">2297</strain>
    </source>
</reference>
<organism evidence="2 3">
    <name type="scientific">Streptomyces parvulus</name>
    <dbReference type="NCBI Taxonomy" id="146923"/>
    <lineage>
        <taxon>Bacteria</taxon>
        <taxon>Bacillati</taxon>
        <taxon>Actinomycetota</taxon>
        <taxon>Actinomycetes</taxon>
        <taxon>Kitasatosporales</taxon>
        <taxon>Streptomycetaceae</taxon>
        <taxon>Streptomyces</taxon>
    </lineage>
</organism>
<evidence type="ECO:0000313" key="3">
    <source>
        <dbReference type="Proteomes" id="UP000253742"/>
    </source>
</evidence>
<gene>
    <name evidence="2" type="ORF">DVZ84_07790</name>
</gene>
<evidence type="ECO:0000313" key="2">
    <source>
        <dbReference type="EMBL" id="RDD89921.1"/>
    </source>
</evidence>